<reference evidence="3" key="2">
    <citation type="submission" date="2017-02" db="UniProtKB">
        <authorList>
            <consortium name="WormBaseParasite"/>
        </authorList>
    </citation>
    <scope>IDENTIFICATION</scope>
</reference>
<keyword evidence="2" id="KW-1185">Reference proteome</keyword>
<protein>
    <submittedName>
        <fullName evidence="3">Uncharacterized protein</fullName>
    </submittedName>
</protein>
<evidence type="ECO:0000256" key="1">
    <source>
        <dbReference type="SAM" id="MobiDB-lite"/>
    </source>
</evidence>
<proteinExistence type="predicted"/>
<evidence type="ECO:0000313" key="3">
    <source>
        <dbReference type="WBParaSite" id="ACAC_0000958701-mRNA-1"/>
    </source>
</evidence>
<dbReference type="Proteomes" id="UP000035642">
    <property type="component" value="Unassembled WGS sequence"/>
</dbReference>
<name>A0A0K0DF70_ANGCA</name>
<sequence length="286" mass="32619">MNMMKHVERIRHLTKWLEVEKPGPKSANALALRHWSIKTMSTLPLLITLSHCSLYMGRKRSAEIDDADLSRATKRRKPSSEDYDSDESLHLPEEIFGEGISSSRKRKKKKHRKLDENGLDSPGTKMHSVHENERENCDVGEFGADFNSSGRNELYLVRKPIEISLEKLSESRIPFRSCFSKDERVVIGDKCFTAHGTNTTTQMFHIPAEVIHSSENPWFTGVDNPIKGIVVLSPTDFCNSTVVAEEDGSTPDFVHDLPFKVIRRKVSRKSIRHLKQRLRANGVRND</sequence>
<accession>A0A0K0DF70</accession>
<feature type="compositionally biased region" description="Basic residues" evidence="1">
    <location>
        <begin position="103"/>
        <end position="112"/>
    </location>
</feature>
<organism evidence="2 3">
    <name type="scientific">Angiostrongylus cantonensis</name>
    <name type="common">Rat lungworm</name>
    <dbReference type="NCBI Taxonomy" id="6313"/>
    <lineage>
        <taxon>Eukaryota</taxon>
        <taxon>Metazoa</taxon>
        <taxon>Ecdysozoa</taxon>
        <taxon>Nematoda</taxon>
        <taxon>Chromadorea</taxon>
        <taxon>Rhabditida</taxon>
        <taxon>Rhabditina</taxon>
        <taxon>Rhabditomorpha</taxon>
        <taxon>Strongyloidea</taxon>
        <taxon>Metastrongylidae</taxon>
        <taxon>Angiostrongylus</taxon>
    </lineage>
</organism>
<feature type="region of interest" description="Disordered" evidence="1">
    <location>
        <begin position="100"/>
        <end position="131"/>
    </location>
</feature>
<evidence type="ECO:0000313" key="2">
    <source>
        <dbReference type="Proteomes" id="UP000035642"/>
    </source>
</evidence>
<dbReference type="WBParaSite" id="ACAC_0000958701-mRNA-1">
    <property type="protein sequence ID" value="ACAC_0000958701-mRNA-1"/>
    <property type="gene ID" value="ACAC_0000958701"/>
</dbReference>
<dbReference type="AlphaFoldDB" id="A0A0K0DF70"/>
<reference evidence="2" key="1">
    <citation type="submission" date="2012-09" db="EMBL/GenBank/DDBJ databases">
        <authorList>
            <person name="Martin A.A."/>
        </authorList>
    </citation>
    <scope>NUCLEOTIDE SEQUENCE</scope>
</reference>